<protein>
    <submittedName>
        <fullName evidence="3">Type II secretory pathway pseudopilin PulG</fullName>
    </submittedName>
</protein>
<reference evidence="3 5" key="1">
    <citation type="submission" date="2023-07" db="EMBL/GenBank/DDBJ databases">
        <title>Sorghum-associated microbial communities from plants grown in Nebraska, USA.</title>
        <authorList>
            <person name="Schachtman D."/>
        </authorList>
    </citation>
    <scope>NUCLEOTIDE SEQUENCE</scope>
    <source>
        <strain evidence="4 5">BE105</strain>
        <strain evidence="3">BE69</strain>
    </source>
</reference>
<evidence type="ECO:0000313" key="3">
    <source>
        <dbReference type="EMBL" id="MDR6767858.1"/>
    </source>
</evidence>
<keyword evidence="2" id="KW-0472">Membrane</keyword>
<comment type="caution">
    <text evidence="3">The sequence shown here is derived from an EMBL/GenBank/DDBJ whole genome shotgun (WGS) entry which is preliminary data.</text>
</comment>
<evidence type="ECO:0000313" key="6">
    <source>
        <dbReference type="Proteomes" id="UP001253458"/>
    </source>
</evidence>
<keyword evidence="2" id="KW-0812">Transmembrane</keyword>
<organism evidence="3 6">
    <name type="scientific">Acidovorax delafieldii</name>
    <name type="common">Pseudomonas delafieldii</name>
    <dbReference type="NCBI Taxonomy" id="47920"/>
    <lineage>
        <taxon>Bacteria</taxon>
        <taxon>Pseudomonadati</taxon>
        <taxon>Pseudomonadota</taxon>
        <taxon>Betaproteobacteria</taxon>
        <taxon>Burkholderiales</taxon>
        <taxon>Comamonadaceae</taxon>
        <taxon>Acidovorax</taxon>
    </lineage>
</organism>
<evidence type="ECO:0000256" key="1">
    <source>
        <dbReference type="SAM" id="MobiDB-lite"/>
    </source>
</evidence>
<keyword evidence="5" id="KW-1185">Reference proteome</keyword>
<proteinExistence type="predicted"/>
<dbReference type="EMBL" id="JAVDTL010000004">
    <property type="protein sequence ID" value="MDR6767858.1"/>
    <property type="molecule type" value="Genomic_DNA"/>
</dbReference>
<feature type="region of interest" description="Disordered" evidence="1">
    <location>
        <begin position="115"/>
        <end position="158"/>
    </location>
</feature>
<accession>A0AAJ2BUT8</accession>
<evidence type="ECO:0000313" key="5">
    <source>
        <dbReference type="Proteomes" id="UP001249076"/>
    </source>
</evidence>
<gene>
    <name evidence="3" type="ORF">J2W88_003139</name>
    <name evidence="4" type="ORF">J2W93_003954</name>
</gene>
<sequence length="436" mass="44888">MKRSMQGFTLVEISVILLALGLILPGAIVFWQLSERQRVTTVQVDVQQQTRDALVGYLHSNYRLPCPAADTYGVESCTEGGGLRQVGFVPWRTLGLPRPEAGALRYGVYREPSATSHEDRDLASAVDRMNPLRVRTPNPKPQNQDAPNDKAPPIPSVSTVQLGMTQSGNDAAPLNTACNAADSPPCPLGVARAVNLVDVCLALNTANDALIAPAGRLGAKMLGTRRSVAFALAAPGMLDADGDGKAFDGANATASSADPTFEAPGTVATSSYDDSVVAPSHAELFGELHCGAALSAISHAHFNAATGAFVMERALYDYRDQLFVAVKLAEANEAAAFAGVAGAAAGVLSAAKEMVSATADTTMSAGARAVQIGLAAAGIVAAAVGAGLSVVTTGLATAALIEAKQVHSDFATRTTAMTELAISINNNTLKADAIGY</sequence>
<dbReference type="RefSeq" id="WP_209820235.1">
    <property type="nucleotide sequence ID" value="NZ_JAVDTL010000004.1"/>
</dbReference>
<evidence type="ECO:0000313" key="4">
    <source>
        <dbReference type="EMBL" id="MDR6839100.1"/>
    </source>
</evidence>
<dbReference type="Proteomes" id="UP001253458">
    <property type="component" value="Unassembled WGS sequence"/>
</dbReference>
<feature type="transmembrane region" description="Helical" evidence="2">
    <location>
        <begin position="7"/>
        <end position="31"/>
    </location>
</feature>
<dbReference type="Proteomes" id="UP001249076">
    <property type="component" value="Unassembled WGS sequence"/>
</dbReference>
<dbReference type="AlphaFoldDB" id="A0AAJ2BUT8"/>
<name>A0AAJ2BUT8_ACIDE</name>
<keyword evidence="2" id="KW-1133">Transmembrane helix</keyword>
<evidence type="ECO:0000256" key="2">
    <source>
        <dbReference type="SAM" id="Phobius"/>
    </source>
</evidence>
<dbReference type="EMBL" id="JAVDTS010000006">
    <property type="protein sequence ID" value="MDR6839100.1"/>
    <property type="molecule type" value="Genomic_DNA"/>
</dbReference>